<reference evidence="7 8" key="1">
    <citation type="journal article" date="2019" name="Nat. Ecol. Evol.">
        <title>Megaphylogeny resolves global patterns of mushroom evolution.</title>
        <authorList>
            <person name="Varga T."/>
            <person name="Krizsan K."/>
            <person name="Foldi C."/>
            <person name="Dima B."/>
            <person name="Sanchez-Garcia M."/>
            <person name="Sanchez-Ramirez S."/>
            <person name="Szollosi G.J."/>
            <person name="Szarkandi J.G."/>
            <person name="Papp V."/>
            <person name="Albert L."/>
            <person name="Andreopoulos W."/>
            <person name="Angelini C."/>
            <person name="Antonin V."/>
            <person name="Barry K.W."/>
            <person name="Bougher N.L."/>
            <person name="Buchanan P."/>
            <person name="Buyck B."/>
            <person name="Bense V."/>
            <person name="Catcheside P."/>
            <person name="Chovatia M."/>
            <person name="Cooper J."/>
            <person name="Damon W."/>
            <person name="Desjardin D."/>
            <person name="Finy P."/>
            <person name="Geml J."/>
            <person name="Haridas S."/>
            <person name="Hughes K."/>
            <person name="Justo A."/>
            <person name="Karasinski D."/>
            <person name="Kautmanova I."/>
            <person name="Kiss B."/>
            <person name="Kocsube S."/>
            <person name="Kotiranta H."/>
            <person name="LaButti K.M."/>
            <person name="Lechner B.E."/>
            <person name="Liimatainen K."/>
            <person name="Lipzen A."/>
            <person name="Lukacs Z."/>
            <person name="Mihaltcheva S."/>
            <person name="Morgado L.N."/>
            <person name="Niskanen T."/>
            <person name="Noordeloos M.E."/>
            <person name="Ohm R.A."/>
            <person name="Ortiz-Santana B."/>
            <person name="Ovrebo C."/>
            <person name="Racz N."/>
            <person name="Riley R."/>
            <person name="Savchenko A."/>
            <person name="Shiryaev A."/>
            <person name="Soop K."/>
            <person name="Spirin V."/>
            <person name="Szebenyi C."/>
            <person name="Tomsovsky M."/>
            <person name="Tulloss R.E."/>
            <person name="Uehling J."/>
            <person name="Grigoriev I.V."/>
            <person name="Vagvolgyi C."/>
            <person name="Papp T."/>
            <person name="Martin F.M."/>
            <person name="Miettinen O."/>
            <person name="Hibbett D.S."/>
            <person name="Nagy L.G."/>
        </authorList>
    </citation>
    <scope>NUCLEOTIDE SEQUENCE [LARGE SCALE GENOMIC DNA]</scope>
    <source>
        <strain evidence="7 8">FP101781</strain>
    </source>
</reference>
<dbReference type="Proteomes" id="UP000298030">
    <property type="component" value="Unassembled WGS sequence"/>
</dbReference>
<feature type="region of interest" description="Disordered" evidence="6">
    <location>
        <begin position="24"/>
        <end position="47"/>
    </location>
</feature>
<comment type="caution">
    <text evidence="7">The sequence shown here is derived from an EMBL/GenBank/DDBJ whole genome shotgun (WGS) entry which is preliminary data.</text>
</comment>
<evidence type="ECO:0000313" key="8">
    <source>
        <dbReference type="Proteomes" id="UP000298030"/>
    </source>
</evidence>
<dbReference type="PANTHER" id="PTHR42812">
    <property type="entry name" value="BETA-XYLOSIDASE"/>
    <property type="match status" value="1"/>
</dbReference>
<feature type="site" description="Important for catalytic activity, responsible for pKa modulation of the active site Glu and correct orientation of both the proton donor and substrate" evidence="4">
    <location>
        <position position="155"/>
    </location>
</feature>
<dbReference type="Gene3D" id="2.115.10.20">
    <property type="entry name" value="Glycosyl hydrolase domain, family 43"/>
    <property type="match status" value="1"/>
</dbReference>
<accession>A0A4Y7SFT4</accession>
<evidence type="ECO:0000313" key="7">
    <source>
        <dbReference type="EMBL" id="TEB20736.1"/>
    </source>
</evidence>
<evidence type="ECO:0000256" key="2">
    <source>
        <dbReference type="ARBA" id="ARBA00022801"/>
    </source>
</evidence>
<feature type="non-terminal residue" evidence="7">
    <location>
        <position position="298"/>
    </location>
</feature>
<dbReference type="GO" id="GO:0005975">
    <property type="term" value="P:carbohydrate metabolic process"/>
    <property type="evidence" value="ECO:0007669"/>
    <property type="project" value="InterPro"/>
</dbReference>
<name>A0A4Y7SFT4_COPMI</name>
<dbReference type="InterPro" id="IPR006710">
    <property type="entry name" value="Glyco_hydro_43"/>
</dbReference>
<dbReference type="InterPro" id="IPR051795">
    <property type="entry name" value="Glycosyl_Hydrlase_43"/>
</dbReference>
<dbReference type="Pfam" id="PF04616">
    <property type="entry name" value="Glyco_hydro_43"/>
    <property type="match status" value="1"/>
</dbReference>
<evidence type="ECO:0000256" key="4">
    <source>
        <dbReference type="PIRSR" id="PIRSR606710-2"/>
    </source>
</evidence>
<sequence length="298" mass="33387">MTPSKLRPAIGEAISNRRRFSGQLPQSSLVSAQGDRRRTRRTTTQSSLDFTPTQAVSFLKDWDNTFFCASSSFNAFPGIPIHASKDLQKLEVDRGIWAPTLRYHKKNFYLVTTLVDDDRPQSDASRWDNIIIKGSDPYNSASWGIAKHFEFQGYDTEPFWDNNGKAYITGAHAWQVNPGIWQAEANLDTGKVGEFKLIWEGTGGMAPEGPHIYKKDGYYYLLAAEGGTGLEHMVTIARSRNIDGPFESNPANPVLTNTNTTSYFQTIGHADLFQDGSGNWYAVRKHLVDSESATHWLI</sequence>
<dbReference type="EMBL" id="QPFP01000132">
    <property type="protein sequence ID" value="TEB20736.1"/>
    <property type="molecule type" value="Genomic_DNA"/>
</dbReference>
<proteinExistence type="inferred from homology"/>
<keyword evidence="2 5" id="KW-0378">Hydrolase</keyword>
<evidence type="ECO:0008006" key="9">
    <source>
        <dbReference type="Google" id="ProtNLM"/>
    </source>
</evidence>
<evidence type="ECO:0000256" key="6">
    <source>
        <dbReference type="SAM" id="MobiDB-lite"/>
    </source>
</evidence>
<keyword evidence="8" id="KW-1185">Reference proteome</keyword>
<dbReference type="STRING" id="71717.A0A4Y7SFT4"/>
<dbReference type="InterPro" id="IPR023296">
    <property type="entry name" value="Glyco_hydro_beta-prop_sf"/>
</dbReference>
<dbReference type="AlphaFoldDB" id="A0A4Y7SFT4"/>
<gene>
    <name evidence="7" type="ORF">FA13DRAFT_1717482</name>
</gene>
<comment type="similarity">
    <text evidence="1 5">Belongs to the glycosyl hydrolase 43 family.</text>
</comment>
<protein>
    <recommendedName>
        <fullName evidence="9">Arabinanase/levansucrase/invertase</fullName>
    </recommendedName>
</protein>
<dbReference type="OrthoDB" id="2139957at2759"/>
<evidence type="ECO:0000256" key="3">
    <source>
        <dbReference type="ARBA" id="ARBA00023295"/>
    </source>
</evidence>
<dbReference type="PANTHER" id="PTHR42812:SF17">
    <property type="entry name" value="BETA-XYLOSIDASE C-TERMINAL CONCANAVALIN A-LIKE DOMAIN-CONTAINING PROTEIN-RELATED"/>
    <property type="match status" value="1"/>
</dbReference>
<dbReference type="SUPFAM" id="SSF75005">
    <property type="entry name" value="Arabinanase/levansucrase/invertase"/>
    <property type="match status" value="1"/>
</dbReference>
<organism evidence="7 8">
    <name type="scientific">Coprinellus micaceus</name>
    <name type="common">Glistening ink-cap mushroom</name>
    <name type="synonym">Coprinus micaceus</name>
    <dbReference type="NCBI Taxonomy" id="71717"/>
    <lineage>
        <taxon>Eukaryota</taxon>
        <taxon>Fungi</taxon>
        <taxon>Dikarya</taxon>
        <taxon>Basidiomycota</taxon>
        <taxon>Agaricomycotina</taxon>
        <taxon>Agaricomycetes</taxon>
        <taxon>Agaricomycetidae</taxon>
        <taxon>Agaricales</taxon>
        <taxon>Agaricineae</taxon>
        <taxon>Psathyrellaceae</taxon>
        <taxon>Coprinellus</taxon>
    </lineage>
</organism>
<evidence type="ECO:0000256" key="5">
    <source>
        <dbReference type="RuleBase" id="RU361187"/>
    </source>
</evidence>
<keyword evidence="3 5" id="KW-0326">Glycosidase</keyword>
<evidence type="ECO:0000256" key="1">
    <source>
        <dbReference type="ARBA" id="ARBA00009865"/>
    </source>
</evidence>
<dbReference type="GO" id="GO:0004553">
    <property type="term" value="F:hydrolase activity, hydrolyzing O-glycosyl compounds"/>
    <property type="evidence" value="ECO:0007669"/>
    <property type="project" value="InterPro"/>
</dbReference>